<feature type="domain" description="Ig-like" evidence="2">
    <location>
        <begin position="12"/>
        <end position="121"/>
    </location>
</feature>
<evidence type="ECO:0000313" key="3">
    <source>
        <dbReference type="EMBL" id="KAK5871388.1"/>
    </source>
</evidence>
<evidence type="ECO:0000256" key="1">
    <source>
        <dbReference type="SAM" id="Phobius"/>
    </source>
</evidence>
<keyword evidence="1" id="KW-0472">Membrane</keyword>
<dbReference type="Pfam" id="PF07654">
    <property type="entry name" value="C1-set"/>
    <property type="match status" value="1"/>
</dbReference>
<gene>
    <name evidence="3" type="ORF">PBY51_004272</name>
</gene>
<dbReference type="InterPro" id="IPR036179">
    <property type="entry name" value="Ig-like_dom_sf"/>
</dbReference>
<accession>A0AAN8AX23</accession>
<proteinExistence type="predicted"/>
<name>A0AAN8AX23_ELEMC</name>
<dbReference type="SUPFAM" id="SSF48726">
    <property type="entry name" value="Immunoglobulin"/>
    <property type="match status" value="1"/>
</dbReference>
<evidence type="ECO:0000259" key="2">
    <source>
        <dbReference type="PROSITE" id="PS50835"/>
    </source>
</evidence>
<evidence type="ECO:0000313" key="4">
    <source>
        <dbReference type="Proteomes" id="UP001346869"/>
    </source>
</evidence>
<feature type="transmembrane region" description="Helical" evidence="1">
    <location>
        <begin position="145"/>
        <end position="170"/>
    </location>
</feature>
<dbReference type="PROSITE" id="PS50835">
    <property type="entry name" value="IG_LIKE"/>
    <property type="match status" value="1"/>
</dbReference>
<reference evidence="3 4" key="2">
    <citation type="journal article" date="2023" name="Mol. Biol. Evol.">
        <title>Genomics of Secondarily Temperate Adaptation in the Only Non-Antarctic Icefish.</title>
        <authorList>
            <person name="Rivera-Colon A.G."/>
            <person name="Rayamajhi N."/>
            <person name="Minhas B.F."/>
            <person name="Madrigal G."/>
            <person name="Bilyk K.T."/>
            <person name="Yoon V."/>
            <person name="Hune M."/>
            <person name="Gregory S."/>
            <person name="Cheng C.H.C."/>
            <person name="Catchen J.M."/>
        </authorList>
    </citation>
    <scope>NUCLEOTIDE SEQUENCE [LARGE SCALE GENOMIC DNA]</scope>
    <source>
        <strain evidence="3">JMC-PN-2008</strain>
    </source>
</reference>
<organism evidence="3 4">
    <name type="scientific">Eleginops maclovinus</name>
    <name type="common">Patagonian blennie</name>
    <name type="synonym">Eleginus maclovinus</name>
    <dbReference type="NCBI Taxonomy" id="56733"/>
    <lineage>
        <taxon>Eukaryota</taxon>
        <taxon>Metazoa</taxon>
        <taxon>Chordata</taxon>
        <taxon>Craniata</taxon>
        <taxon>Vertebrata</taxon>
        <taxon>Euteleostomi</taxon>
        <taxon>Actinopterygii</taxon>
        <taxon>Neopterygii</taxon>
        <taxon>Teleostei</taxon>
        <taxon>Neoteleostei</taxon>
        <taxon>Acanthomorphata</taxon>
        <taxon>Eupercaria</taxon>
        <taxon>Perciformes</taxon>
        <taxon>Notothenioidei</taxon>
        <taxon>Eleginopidae</taxon>
        <taxon>Eleginops</taxon>
    </lineage>
</organism>
<dbReference type="InterPro" id="IPR003597">
    <property type="entry name" value="Ig_C1-set"/>
</dbReference>
<dbReference type="Gene3D" id="2.60.40.10">
    <property type="entry name" value="Immunoglobulins"/>
    <property type="match status" value="1"/>
</dbReference>
<dbReference type="EMBL" id="JAUZQC010000005">
    <property type="protein sequence ID" value="KAK5871388.1"/>
    <property type="molecule type" value="Genomic_DNA"/>
</dbReference>
<dbReference type="InterPro" id="IPR013783">
    <property type="entry name" value="Ig-like_fold"/>
</dbReference>
<reference evidence="3 4" key="1">
    <citation type="journal article" date="2023" name="Genes (Basel)">
        <title>Chromosome-Level Genome Assembly and Circadian Gene Repertoire of the Patagonia Blennie Eleginops maclovinus-The Closest Ancestral Proxy of Antarctic Cryonotothenioids.</title>
        <authorList>
            <person name="Cheng C.C."/>
            <person name="Rivera-Colon A.G."/>
            <person name="Minhas B.F."/>
            <person name="Wilson L."/>
            <person name="Rayamajhi N."/>
            <person name="Vargas-Chacoff L."/>
            <person name="Catchen J.M."/>
        </authorList>
    </citation>
    <scope>NUCLEOTIDE SEQUENCE [LARGE SCALE GENOMIC DNA]</scope>
    <source>
        <strain evidence="3">JMC-PN-2008</strain>
    </source>
</reference>
<sequence>MTEPSRGLFYLPIIYLWTGGVKCDVLASLAPPIHLSGERLGWTLLVCMVSDFRRGHLEVSWRSPSEGHVSSSPYSMSVNRKHRGNSAVAILTVATGDWPSYSCSVSHRRLSKVPSRHRSSSSDHKDNTCYVGEETEDVVLWTNTVIVLVLRLLLMKIIVFNTLMTIYAVIKW</sequence>
<dbReference type="AlphaFoldDB" id="A0AAN8AX23"/>
<keyword evidence="4" id="KW-1185">Reference proteome</keyword>
<keyword evidence="1" id="KW-0812">Transmembrane</keyword>
<keyword evidence="1" id="KW-1133">Transmembrane helix</keyword>
<dbReference type="Proteomes" id="UP001346869">
    <property type="component" value="Unassembled WGS sequence"/>
</dbReference>
<dbReference type="InterPro" id="IPR007110">
    <property type="entry name" value="Ig-like_dom"/>
</dbReference>
<comment type="caution">
    <text evidence="3">The sequence shown here is derived from an EMBL/GenBank/DDBJ whole genome shotgun (WGS) entry which is preliminary data.</text>
</comment>
<protein>
    <recommendedName>
        <fullName evidence="2">Ig-like domain-containing protein</fullName>
    </recommendedName>
</protein>